<keyword evidence="1 2" id="KW-0175">Coiled coil</keyword>
<dbReference type="EMBL" id="VXAV01003267">
    <property type="protein sequence ID" value="NXL86280.1"/>
    <property type="molecule type" value="Genomic_DNA"/>
</dbReference>
<protein>
    <submittedName>
        <fullName evidence="4">CCD42 protein</fullName>
    </submittedName>
</protein>
<feature type="non-terminal residue" evidence="4">
    <location>
        <position position="231"/>
    </location>
</feature>
<feature type="non-terminal residue" evidence="4">
    <location>
        <position position="1"/>
    </location>
</feature>
<dbReference type="GO" id="GO:0005856">
    <property type="term" value="C:cytoskeleton"/>
    <property type="evidence" value="ECO:0007669"/>
    <property type="project" value="UniProtKB-ARBA"/>
</dbReference>
<name>A0A7L0W520_ALELA</name>
<dbReference type="InterPro" id="IPR051147">
    <property type="entry name" value="CFAP_domain-containing"/>
</dbReference>
<evidence type="ECO:0000256" key="1">
    <source>
        <dbReference type="ARBA" id="ARBA00023054"/>
    </source>
</evidence>
<reference evidence="4 5" key="1">
    <citation type="submission" date="2019-09" db="EMBL/GenBank/DDBJ databases">
        <title>Bird 10,000 Genomes (B10K) Project - Family phase.</title>
        <authorList>
            <person name="Zhang G."/>
        </authorList>
    </citation>
    <scope>NUCLEOTIDE SEQUENCE [LARGE SCALE GENOMIC DNA]</scope>
    <source>
        <strain evidence="4">B10K-DU-001-39</strain>
        <tissue evidence="4">Muscle</tissue>
    </source>
</reference>
<evidence type="ECO:0000259" key="3">
    <source>
        <dbReference type="Pfam" id="PF13863"/>
    </source>
</evidence>
<comment type="caution">
    <text evidence="4">The sequence shown here is derived from an EMBL/GenBank/DDBJ whole genome shotgun (WGS) entry which is preliminary data.</text>
</comment>
<feature type="domain" description="DUF4200" evidence="3">
    <location>
        <begin position="9"/>
        <end position="126"/>
    </location>
</feature>
<dbReference type="InterPro" id="IPR025252">
    <property type="entry name" value="DUF4200"/>
</dbReference>
<dbReference type="Proteomes" id="UP000562322">
    <property type="component" value="Unassembled WGS sequence"/>
</dbReference>
<dbReference type="OrthoDB" id="2134857at2759"/>
<evidence type="ECO:0000313" key="4">
    <source>
        <dbReference type="EMBL" id="NXL86280.1"/>
    </source>
</evidence>
<dbReference type="AlphaFoldDB" id="A0A7L0W520"/>
<feature type="coiled-coil region" evidence="2">
    <location>
        <begin position="83"/>
        <end position="110"/>
    </location>
</feature>
<dbReference type="PANTHER" id="PTHR21683">
    <property type="entry name" value="COILED-COIL DOMAIN-CONTAINING PROTEIN 42 LIKE-2-LIKE-RELATED"/>
    <property type="match status" value="1"/>
</dbReference>
<evidence type="ECO:0000256" key="2">
    <source>
        <dbReference type="SAM" id="Coils"/>
    </source>
</evidence>
<dbReference type="PANTHER" id="PTHR21683:SF8">
    <property type="entry name" value="COILED-COIL DOMAIN-CONTAINING PROTEIN 42"/>
    <property type="match status" value="1"/>
</dbReference>
<dbReference type="GO" id="GO:0007286">
    <property type="term" value="P:spermatid development"/>
    <property type="evidence" value="ECO:0007669"/>
    <property type="project" value="TreeGrafter"/>
</dbReference>
<proteinExistence type="predicted"/>
<keyword evidence="5" id="KW-1185">Reference proteome</keyword>
<organism evidence="4 5">
    <name type="scientific">Alectura lathami</name>
    <name type="common">Australian brush turkey</name>
    <dbReference type="NCBI Taxonomy" id="81907"/>
    <lineage>
        <taxon>Eukaryota</taxon>
        <taxon>Metazoa</taxon>
        <taxon>Chordata</taxon>
        <taxon>Craniata</taxon>
        <taxon>Vertebrata</taxon>
        <taxon>Euteleostomi</taxon>
        <taxon>Archelosauria</taxon>
        <taxon>Archosauria</taxon>
        <taxon>Dinosauria</taxon>
        <taxon>Saurischia</taxon>
        <taxon>Theropoda</taxon>
        <taxon>Coelurosauria</taxon>
        <taxon>Aves</taxon>
        <taxon>Neognathae</taxon>
        <taxon>Galloanserae</taxon>
        <taxon>Galliformes</taxon>
        <taxon>Megapodiidae</taxon>
        <taxon>Alectura</taxon>
    </lineage>
</organism>
<sequence>DTLSPFIHLQEKKKQDRQMQKILEEKEEDFRVRMEAIVCRWKDLQVKDAELKAYMQKSRRTLQENDKIRIRALKKSSKEREIKLQKESELSQAKKELEALKKKHKKLCDRVRKFSIFRKYLEEVVKVSQFEEIQAIIRRYKTLMRMRKDLLQAEQGRMEAYDQAKAFLVQYAEDKEEILQHNSEMAQLELCPDQAHSDVVARESLWDDIQSKATKKTLELGTIKMAILSLF</sequence>
<gene>
    <name evidence="4" type="primary">Ccdc42</name>
    <name evidence="4" type="ORF">ALELAT_R10047</name>
</gene>
<evidence type="ECO:0000313" key="5">
    <source>
        <dbReference type="Proteomes" id="UP000562322"/>
    </source>
</evidence>
<dbReference type="Pfam" id="PF13863">
    <property type="entry name" value="DUF4200"/>
    <property type="match status" value="1"/>
</dbReference>
<accession>A0A7L0W520</accession>